<evidence type="ECO:0000313" key="2">
    <source>
        <dbReference type="Proteomes" id="UP000735302"/>
    </source>
</evidence>
<sequence length="120" mass="13127">MSTLAVLLDVYSVHGTAFQRMKLFIISLKTANPVLSPCINTATFETLWRGYNGTKNWSTNGNKMSRVSREVMVEPSDEVTEAFHLKESAACTQSLAIPLQILTITPSVSPGGRRIAIDPS</sequence>
<reference evidence="1 2" key="1">
    <citation type="journal article" date="2021" name="Elife">
        <title>Chloroplast acquisition without the gene transfer in kleptoplastic sea slugs, Plakobranchus ocellatus.</title>
        <authorList>
            <person name="Maeda T."/>
            <person name="Takahashi S."/>
            <person name="Yoshida T."/>
            <person name="Shimamura S."/>
            <person name="Takaki Y."/>
            <person name="Nagai Y."/>
            <person name="Toyoda A."/>
            <person name="Suzuki Y."/>
            <person name="Arimoto A."/>
            <person name="Ishii H."/>
            <person name="Satoh N."/>
            <person name="Nishiyama T."/>
            <person name="Hasebe M."/>
            <person name="Maruyama T."/>
            <person name="Minagawa J."/>
            <person name="Obokata J."/>
            <person name="Shigenobu S."/>
        </authorList>
    </citation>
    <scope>NUCLEOTIDE SEQUENCE [LARGE SCALE GENOMIC DNA]</scope>
</reference>
<proteinExistence type="predicted"/>
<protein>
    <submittedName>
        <fullName evidence="1">Uncharacterized protein</fullName>
    </submittedName>
</protein>
<dbReference type="AlphaFoldDB" id="A0AAV3WYJ8"/>
<gene>
    <name evidence="1" type="ORF">PoB_000131600</name>
</gene>
<accession>A0AAV3WYJ8</accession>
<keyword evidence="2" id="KW-1185">Reference proteome</keyword>
<organism evidence="1 2">
    <name type="scientific">Plakobranchus ocellatus</name>
    <dbReference type="NCBI Taxonomy" id="259542"/>
    <lineage>
        <taxon>Eukaryota</taxon>
        <taxon>Metazoa</taxon>
        <taxon>Spiralia</taxon>
        <taxon>Lophotrochozoa</taxon>
        <taxon>Mollusca</taxon>
        <taxon>Gastropoda</taxon>
        <taxon>Heterobranchia</taxon>
        <taxon>Euthyneura</taxon>
        <taxon>Panpulmonata</taxon>
        <taxon>Sacoglossa</taxon>
        <taxon>Placobranchoidea</taxon>
        <taxon>Plakobranchidae</taxon>
        <taxon>Plakobranchus</taxon>
    </lineage>
</organism>
<dbReference type="Proteomes" id="UP000735302">
    <property type="component" value="Unassembled WGS sequence"/>
</dbReference>
<dbReference type="EMBL" id="BLXT01000167">
    <property type="protein sequence ID" value="GFN74810.1"/>
    <property type="molecule type" value="Genomic_DNA"/>
</dbReference>
<comment type="caution">
    <text evidence="1">The sequence shown here is derived from an EMBL/GenBank/DDBJ whole genome shotgun (WGS) entry which is preliminary data.</text>
</comment>
<evidence type="ECO:0000313" key="1">
    <source>
        <dbReference type="EMBL" id="GFN74810.1"/>
    </source>
</evidence>
<name>A0AAV3WYJ8_9GAST</name>